<keyword evidence="2" id="KW-1185">Reference proteome</keyword>
<sequence length="429" mass="44914">MVALRPNIVEFARGRVRQGALPILLILAALAAVGSARLIAQIGGERGIAPIASNGDFEVGGIRVEATGDTAEEAREAGWAMAQRKGWELLWAQSHGGEKAPALADGTIDSMVSAIVIENEQLGPRRYIATLGVIFDRAHAGELLGMTGERARSAPLLVVPVLYSGGAESLYETRTPWQRAWAEYKTGASSIDYVRPNGAGSDSLLLTAGQIDRRSRGWWRSILDQFGAADVIMPLARLERQWPGGPVRGTFTARYGPDNTYLGGFSMTASDEAHLPQMLAQAITRLDEIYSGALAAGTLRPDSSLVVEQPIDQALIDKIVATIAPPPAGQTTETTARTTSTTSIATASPSAAASFTVQFVTPDAASVDAGLGSVRGAAGVQGAAITSVAIGGTSVMRVTFAGDIDALRAALQARGWQVQQGAGALSIRR</sequence>
<comment type="caution">
    <text evidence="1">The sequence shown here is derived from an EMBL/GenBank/DDBJ whole genome shotgun (WGS) entry which is preliminary data.</text>
</comment>
<organism evidence="1 2">
    <name type="scientific">Novosphingobium tardum</name>
    <dbReference type="NCBI Taxonomy" id="1538021"/>
    <lineage>
        <taxon>Bacteria</taxon>
        <taxon>Pseudomonadati</taxon>
        <taxon>Pseudomonadota</taxon>
        <taxon>Alphaproteobacteria</taxon>
        <taxon>Sphingomonadales</taxon>
        <taxon>Sphingomonadaceae</taxon>
        <taxon>Novosphingobium</taxon>
    </lineage>
</organism>
<name>A0ABV8RP63_9SPHN</name>
<reference evidence="2" key="1">
    <citation type="journal article" date="2019" name="Int. J. Syst. Evol. Microbiol.">
        <title>The Global Catalogue of Microorganisms (GCM) 10K type strain sequencing project: providing services to taxonomists for standard genome sequencing and annotation.</title>
        <authorList>
            <consortium name="The Broad Institute Genomics Platform"/>
            <consortium name="The Broad Institute Genome Sequencing Center for Infectious Disease"/>
            <person name="Wu L."/>
            <person name="Ma J."/>
        </authorList>
    </citation>
    <scope>NUCLEOTIDE SEQUENCE [LARGE SCALE GENOMIC DNA]</scope>
    <source>
        <strain evidence="2">CGMCC 1.12989</strain>
    </source>
</reference>
<evidence type="ECO:0000313" key="2">
    <source>
        <dbReference type="Proteomes" id="UP001595828"/>
    </source>
</evidence>
<evidence type="ECO:0000313" key="1">
    <source>
        <dbReference type="EMBL" id="MFC4294893.1"/>
    </source>
</evidence>
<accession>A0ABV8RP63</accession>
<dbReference type="RefSeq" id="WP_379538376.1">
    <property type="nucleotide sequence ID" value="NZ_JBHSDR010000004.1"/>
</dbReference>
<gene>
    <name evidence="1" type="ORF">ACFO0A_07430</name>
</gene>
<dbReference type="EMBL" id="JBHSDR010000004">
    <property type="protein sequence ID" value="MFC4294893.1"/>
    <property type="molecule type" value="Genomic_DNA"/>
</dbReference>
<dbReference type="Proteomes" id="UP001595828">
    <property type="component" value="Unassembled WGS sequence"/>
</dbReference>
<proteinExistence type="predicted"/>
<protein>
    <submittedName>
        <fullName evidence="1">Heavy-metal-associated domain-containing protein</fullName>
    </submittedName>
</protein>